<dbReference type="PROSITE" id="PS00028">
    <property type="entry name" value="ZINC_FINGER_C2H2_1"/>
    <property type="match status" value="1"/>
</dbReference>
<comment type="function">
    <text evidence="1">May be involved in environmental stress response.</text>
</comment>
<evidence type="ECO:0000256" key="7">
    <source>
        <dbReference type="PROSITE-ProRule" id="PRU00042"/>
    </source>
</evidence>
<dbReference type="InterPro" id="IPR057357">
    <property type="entry name" value="Znf-C2H2_ZFAND2A/B"/>
</dbReference>
<evidence type="ECO:0000256" key="3">
    <source>
        <dbReference type="ARBA" id="ARBA00022737"/>
    </source>
</evidence>
<dbReference type="InterPro" id="IPR013087">
    <property type="entry name" value="Znf_C2H2_type"/>
</dbReference>
<evidence type="ECO:0000256" key="5">
    <source>
        <dbReference type="ARBA" id="ARBA00022833"/>
    </source>
</evidence>
<comment type="caution">
    <text evidence="10">The sequence shown here is derived from an EMBL/GenBank/DDBJ whole genome shotgun (WGS) entry which is preliminary data.</text>
</comment>
<dbReference type="InterPro" id="IPR035896">
    <property type="entry name" value="AN1-like_Znf"/>
</dbReference>
<evidence type="ECO:0000256" key="4">
    <source>
        <dbReference type="ARBA" id="ARBA00022771"/>
    </source>
</evidence>
<gene>
    <name evidence="10" type="ORF">J5N97_010924</name>
</gene>
<feature type="domain" description="AN1-type" evidence="9">
    <location>
        <begin position="7"/>
        <end position="55"/>
    </location>
</feature>
<accession>A0A9D5HN08</accession>
<dbReference type="Gene3D" id="3.30.160.60">
    <property type="entry name" value="Classic Zinc Finger"/>
    <property type="match status" value="1"/>
</dbReference>
<reference evidence="10" key="2">
    <citation type="journal article" date="2022" name="Hortic Res">
        <title>The genome of Dioscorea zingiberensis sheds light on the biosynthesis, origin and evolution of the medicinally important diosgenin saponins.</title>
        <authorList>
            <person name="Li Y."/>
            <person name="Tan C."/>
            <person name="Li Z."/>
            <person name="Guo J."/>
            <person name="Li S."/>
            <person name="Chen X."/>
            <person name="Wang C."/>
            <person name="Dai X."/>
            <person name="Yang H."/>
            <person name="Song W."/>
            <person name="Hou L."/>
            <person name="Xu J."/>
            <person name="Tong Z."/>
            <person name="Xu A."/>
            <person name="Yuan X."/>
            <person name="Wang W."/>
            <person name="Yang Q."/>
            <person name="Chen L."/>
            <person name="Sun Z."/>
            <person name="Wang K."/>
            <person name="Pan B."/>
            <person name="Chen J."/>
            <person name="Bao Y."/>
            <person name="Liu F."/>
            <person name="Qi X."/>
            <person name="Gang D.R."/>
            <person name="Wen J."/>
            <person name="Li J."/>
        </authorList>
    </citation>
    <scope>NUCLEOTIDE SEQUENCE</scope>
    <source>
        <strain evidence="10">Dzin_1.0</strain>
    </source>
</reference>
<dbReference type="PANTHER" id="PTHR14677">
    <property type="entry name" value="ARSENITE INDUCUBLE RNA ASSOCIATED PROTEIN AIP-1-RELATED"/>
    <property type="match status" value="1"/>
</dbReference>
<evidence type="ECO:0000313" key="11">
    <source>
        <dbReference type="Proteomes" id="UP001085076"/>
    </source>
</evidence>
<evidence type="ECO:0000256" key="1">
    <source>
        <dbReference type="ARBA" id="ARBA00003732"/>
    </source>
</evidence>
<keyword evidence="3" id="KW-0677">Repeat</keyword>
<proteinExistence type="predicted"/>
<feature type="domain" description="C2H2-type" evidence="8">
    <location>
        <begin position="260"/>
        <end position="288"/>
    </location>
</feature>
<dbReference type="GO" id="GO:0008270">
    <property type="term" value="F:zinc ion binding"/>
    <property type="evidence" value="ECO:0007669"/>
    <property type="project" value="UniProtKB-KW"/>
</dbReference>
<dbReference type="GO" id="GO:0005737">
    <property type="term" value="C:cytoplasm"/>
    <property type="evidence" value="ECO:0007669"/>
    <property type="project" value="TreeGrafter"/>
</dbReference>
<evidence type="ECO:0000259" key="8">
    <source>
        <dbReference type="PROSITE" id="PS50157"/>
    </source>
</evidence>
<dbReference type="EMBL" id="JAGGNH010000002">
    <property type="protein sequence ID" value="KAJ0982669.1"/>
    <property type="molecule type" value="Genomic_DNA"/>
</dbReference>
<dbReference type="OrthoDB" id="431929at2759"/>
<organism evidence="10 11">
    <name type="scientific">Dioscorea zingiberensis</name>
    <dbReference type="NCBI Taxonomy" id="325984"/>
    <lineage>
        <taxon>Eukaryota</taxon>
        <taxon>Viridiplantae</taxon>
        <taxon>Streptophyta</taxon>
        <taxon>Embryophyta</taxon>
        <taxon>Tracheophyta</taxon>
        <taxon>Spermatophyta</taxon>
        <taxon>Magnoliopsida</taxon>
        <taxon>Liliopsida</taxon>
        <taxon>Dioscoreales</taxon>
        <taxon>Dioscoreaceae</taxon>
        <taxon>Dioscorea</taxon>
    </lineage>
</organism>
<keyword evidence="11" id="KW-1185">Reference proteome</keyword>
<evidence type="ECO:0000256" key="2">
    <source>
        <dbReference type="ARBA" id="ARBA00022723"/>
    </source>
</evidence>
<dbReference type="InterPro" id="IPR000058">
    <property type="entry name" value="Znf_AN1"/>
</dbReference>
<evidence type="ECO:0000259" key="9">
    <source>
        <dbReference type="PROSITE" id="PS51039"/>
    </source>
</evidence>
<dbReference type="InterPro" id="IPR036236">
    <property type="entry name" value="Znf_C2H2_sf"/>
</dbReference>
<dbReference type="Proteomes" id="UP001085076">
    <property type="component" value="Miscellaneous, Linkage group lg02"/>
</dbReference>
<keyword evidence="5" id="KW-0862">Zinc</keyword>
<reference evidence="10" key="1">
    <citation type="submission" date="2021-03" db="EMBL/GenBank/DDBJ databases">
        <authorList>
            <person name="Li Z."/>
            <person name="Yang C."/>
        </authorList>
    </citation>
    <scope>NUCLEOTIDE SEQUENCE</scope>
    <source>
        <strain evidence="10">Dzin_1.0</strain>
        <tissue evidence="10">Leaf</tissue>
    </source>
</reference>
<sequence length="291" mass="32016">MGTPDHTDVGMHCSAGECKLFDFMPFACDRCNQVFCLQHRSHSKHLCSNANQKDVTLLLCPLCANGVLLVSGQDPNIAWESHVNTDCDPSNYRKETKKKRCPVPDCLETLSFSNTIRCRDCARNHCLKHRFAPDHMCPGPKKPYAGFPFIGLLRRSQNFDFLATQTSNNSMTNLNSNGSSRWSSGLLNAVSNVRASAEASMQRLSNVTAQALQKAKDGISKSSNGAELVEQCPQCLVWFSSVSALIEHVDRDHDHGDNAHTCPKCNKGFGDPVLLVEHVERNHGGTSVAKS</sequence>
<dbReference type="Gene3D" id="4.10.1110.10">
    <property type="entry name" value="AN1-like Zinc finger"/>
    <property type="match status" value="2"/>
</dbReference>
<evidence type="ECO:0000256" key="6">
    <source>
        <dbReference type="ARBA" id="ARBA00023016"/>
    </source>
</evidence>
<dbReference type="SUPFAM" id="SSF57667">
    <property type="entry name" value="beta-beta-alpha zinc fingers"/>
    <property type="match status" value="1"/>
</dbReference>
<keyword evidence="4 7" id="KW-0863">Zinc-finger</keyword>
<keyword evidence="6" id="KW-0346">Stress response</keyword>
<dbReference type="Pfam" id="PF25403">
    <property type="entry name" value="zf-C2H2_ZFAND2"/>
    <property type="match status" value="1"/>
</dbReference>
<dbReference type="PROSITE" id="PS50157">
    <property type="entry name" value="ZINC_FINGER_C2H2_2"/>
    <property type="match status" value="1"/>
</dbReference>
<feature type="domain" description="AN1-type" evidence="9">
    <location>
        <begin position="95"/>
        <end position="145"/>
    </location>
</feature>
<evidence type="ECO:0000313" key="10">
    <source>
        <dbReference type="EMBL" id="KAJ0982669.1"/>
    </source>
</evidence>
<protein>
    <recommendedName>
        <fullName evidence="12">Zinc finger AN1 and C2H2 domain-containing stress-associated protein 16</fullName>
    </recommendedName>
</protein>
<dbReference type="PROSITE" id="PS51039">
    <property type="entry name" value="ZF_AN1"/>
    <property type="match status" value="2"/>
</dbReference>
<dbReference type="SMART" id="SM00355">
    <property type="entry name" value="ZnF_C2H2"/>
    <property type="match status" value="2"/>
</dbReference>
<dbReference type="SMART" id="SM00154">
    <property type="entry name" value="ZnF_AN1"/>
    <property type="match status" value="2"/>
</dbReference>
<name>A0A9D5HN08_9LILI</name>
<dbReference type="Pfam" id="PF01428">
    <property type="entry name" value="zf-AN1"/>
    <property type="match status" value="2"/>
</dbReference>
<dbReference type="PANTHER" id="PTHR14677:SF27">
    <property type="entry name" value="ZINC FINGER AN1 AND C2H2 DOMAIN-CONTAINING STRESS-ASSOCIATED PROTEIN 11"/>
    <property type="match status" value="1"/>
</dbReference>
<dbReference type="SUPFAM" id="SSF118310">
    <property type="entry name" value="AN1-like Zinc finger"/>
    <property type="match status" value="2"/>
</dbReference>
<evidence type="ECO:0008006" key="12">
    <source>
        <dbReference type="Google" id="ProtNLM"/>
    </source>
</evidence>
<dbReference type="AlphaFoldDB" id="A0A9D5HN08"/>
<keyword evidence="2" id="KW-0479">Metal-binding</keyword>